<dbReference type="InterPro" id="IPR038257">
    <property type="entry name" value="CRISPR-assoc_Cas3_HD_sf"/>
</dbReference>
<dbReference type="Pfam" id="PF18019">
    <property type="entry name" value="Cas3_HD"/>
    <property type="match status" value="1"/>
</dbReference>
<evidence type="ECO:0000256" key="9">
    <source>
        <dbReference type="ARBA" id="ARBA00023118"/>
    </source>
</evidence>
<dbReference type="SMART" id="SM00487">
    <property type="entry name" value="DEXDc"/>
    <property type="match status" value="1"/>
</dbReference>
<dbReference type="GO" id="GO:0051607">
    <property type="term" value="P:defense response to virus"/>
    <property type="evidence" value="ECO:0007669"/>
    <property type="project" value="UniProtKB-KW"/>
</dbReference>
<evidence type="ECO:0000256" key="7">
    <source>
        <dbReference type="ARBA" id="ARBA00022806"/>
    </source>
</evidence>
<dbReference type="EMBL" id="OX365700">
    <property type="protein sequence ID" value="CAI4031124.1"/>
    <property type="molecule type" value="Genomic_DNA"/>
</dbReference>
<accession>A0AA86MY10</accession>
<protein>
    <submittedName>
        <fullName evidence="14">CRISPR-associated helicase Cas3</fullName>
    </submittedName>
</protein>
<evidence type="ECO:0000259" key="13">
    <source>
        <dbReference type="PROSITE" id="PS51643"/>
    </source>
</evidence>
<feature type="domain" description="Helicase C-terminal" evidence="12">
    <location>
        <begin position="515"/>
        <end position="685"/>
    </location>
</feature>
<dbReference type="CDD" id="cd09641">
    <property type="entry name" value="Cas3''_I"/>
    <property type="match status" value="1"/>
</dbReference>
<evidence type="ECO:0000313" key="14">
    <source>
        <dbReference type="EMBL" id="CAI4031124.1"/>
    </source>
</evidence>
<evidence type="ECO:0000256" key="10">
    <source>
        <dbReference type="ARBA" id="ARBA00038437"/>
    </source>
</evidence>
<dbReference type="Pfam" id="PF22590">
    <property type="entry name" value="Cas3-like_C_2"/>
    <property type="match status" value="1"/>
</dbReference>
<dbReference type="PANTHER" id="PTHR47959:SF16">
    <property type="entry name" value="CRISPR-ASSOCIATED NUCLEASE_HELICASE CAS3-RELATED"/>
    <property type="match status" value="1"/>
</dbReference>
<dbReference type="RefSeq" id="WP_289268080.1">
    <property type="nucleotide sequence ID" value="NZ_OX365700.1"/>
</dbReference>
<dbReference type="Proteomes" id="UP001179121">
    <property type="component" value="Chromosome"/>
</dbReference>
<evidence type="ECO:0000256" key="8">
    <source>
        <dbReference type="ARBA" id="ARBA00022840"/>
    </source>
</evidence>
<evidence type="ECO:0000256" key="6">
    <source>
        <dbReference type="ARBA" id="ARBA00022801"/>
    </source>
</evidence>
<dbReference type="GO" id="GO:0004518">
    <property type="term" value="F:nuclease activity"/>
    <property type="evidence" value="ECO:0007669"/>
    <property type="project" value="UniProtKB-KW"/>
</dbReference>
<evidence type="ECO:0000256" key="3">
    <source>
        <dbReference type="ARBA" id="ARBA00022722"/>
    </source>
</evidence>
<dbReference type="Pfam" id="PF00270">
    <property type="entry name" value="DEAD"/>
    <property type="match status" value="1"/>
</dbReference>
<reference evidence="14" key="1">
    <citation type="submission" date="2022-10" db="EMBL/GenBank/DDBJ databases">
        <authorList>
            <person name="Koch H."/>
        </authorList>
    </citation>
    <scope>NUCLEOTIDE SEQUENCE</scope>
    <source>
        <strain evidence="14">DNF</strain>
    </source>
</reference>
<keyword evidence="6" id="KW-0378">Hydrolase</keyword>
<evidence type="ECO:0000256" key="2">
    <source>
        <dbReference type="ARBA" id="ARBA00009046"/>
    </source>
</evidence>
<dbReference type="GO" id="GO:0016787">
    <property type="term" value="F:hydrolase activity"/>
    <property type="evidence" value="ECO:0007669"/>
    <property type="project" value="UniProtKB-KW"/>
</dbReference>
<dbReference type="PROSITE" id="PS51192">
    <property type="entry name" value="HELICASE_ATP_BIND_1"/>
    <property type="match status" value="1"/>
</dbReference>
<dbReference type="SUPFAM" id="SSF52540">
    <property type="entry name" value="P-loop containing nucleoside triphosphate hydrolases"/>
    <property type="match status" value="1"/>
</dbReference>
<keyword evidence="3" id="KW-0540">Nuclease</keyword>
<keyword evidence="7" id="KW-0347">Helicase</keyword>
<comment type="similarity">
    <text evidence="1">In the N-terminal section; belongs to the CRISPR-associated nuclease Cas3-HD family.</text>
</comment>
<evidence type="ECO:0000256" key="4">
    <source>
        <dbReference type="ARBA" id="ARBA00022723"/>
    </source>
</evidence>
<dbReference type="InterPro" id="IPR011545">
    <property type="entry name" value="DEAD/DEAH_box_helicase_dom"/>
</dbReference>
<keyword evidence="4" id="KW-0479">Metal-binding</keyword>
<keyword evidence="15" id="KW-1185">Reference proteome</keyword>
<comment type="similarity">
    <text evidence="2">In the central section; belongs to the CRISPR-associated helicase Cas3 family.</text>
</comment>
<dbReference type="PANTHER" id="PTHR47959">
    <property type="entry name" value="ATP-DEPENDENT RNA HELICASE RHLE-RELATED"/>
    <property type="match status" value="1"/>
</dbReference>
<dbReference type="KEGG" id="nti:DNFV4_01554"/>
<evidence type="ECO:0000259" key="12">
    <source>
        <dbReference type="PROSITE" id="PS51194"/>
    </source>
</evidence>
<dbReference type="Gene3D" id="1.10.3210.30">
    <property type="match status" value="1"/>
</dbReference>
<organism evidence="14 15">
    <name type="scientific">Nitrospira tepida</name>
    <dbReference type="NCBI Taxonomy" id="2973512"/>
    <lineage>
        <taxon>Bacteria</taxon>
        <taxon>Pseudomonadati</taxon>
        <taxon>Nitrospirota</taxon>
        <taxon>Nitrospiria</taxon>
        <taxon>Nitrospirales</taxon>
        <taxon>Nitrospiraceae</taxon>
        <taxon>Nitrospira</taxon>
    </lineage>
</organism>
<evidence type="ECO:0000256" key="5">
    <source>
        <dbReference type="ARBA" id="ARBA00022741"/>
    </source>
</evidence>
<dbReference type="SMART" id="SM00490">
    <property type="entry name" value="HELICc"/>
    <property type="match status" value="1"/>
</dbReference>
<keyword evidence="8" id="KW-0067">ATP-binding</keyword>
<dbReference type="GO" id="GO:0005829">
    <property type="term" value="C:cytosol"/>
    <property type="evidence" value="ECO:0007669"/>
    <property type="project" value="TreeGrafter"/>
</dbReference>
<dbReference type="AlphaFoldDB" id="A0AA86MY10"/>
<comment type="similarity">
    <text evidence="10">Belongs to the DEAD box helicase family.</text>
</comment>
<sequence>MEPIELCGFTVSQVVHKTVDTDHKTTLAEIWAKSPRPGSTRGETLIGHTAAVVARLGDLHELFPNLAERVGEPRLWHRAFWACVLHDMGKIAKGFQAQLRPGGESWGQRHEILSLAFIEWALPDGNEGDHPWVAAGIASHHRDISDITRLYSELDDSEDDPVSSLLAEVSDPIVEAVANWIAIDSSKLARKNKLPELEVFPDLPAHPAANFRELAVSRIHNALKAYRRLVRKLGEQPSSSSENLTALVLRGLVLLADHTASAHVRPADLPFKNIEEMVKILGLGRTDALFPHQREAASRSGHALLVAPTGSGKTEAAILWSVNQKANGDCRGRIYYLLPYQASLNAMHARLSRHFPESVSLQHSRALQALYRNLLEKGYVPEKAEIVAHREQALARLCHHPIRVLTPYQLLRGAFRLKGYEALLTDAVDGLFIFDEIHAYEPKRLGMILGMIEHLRRNLGGRFLIMSATFPSILAGVLHRVLGEVVHVSAGDALFKQFARHTIRIVKGRITEPAVLEQIAQRASGGESVLVVCNTVATAINVHRALSEPLSSIAIVSELIHGRFNARDRFGKEQNLLMKMGTRNRQQTATPAVLVATQVVEVSLDIDFDTIFTEPAPLESLIQRFGRVNRGRRHTSCDVHVVTEPLGGQGVYEKEYVAGSLRILEENANTIINESQIGPWLDRIYAGAIHEKWAKEVSDCQEEFAVACLANLRAFQSSDELAEAFDKMFDGTEVLPKVLVTEYENALDQDPLRSGELLVPISSGQFWQLRRADKVLSSSGADPIVVDVPYDSIHGLKLN</sequence>
<keyword evidence="5" id="KW-0547">Nucleotide-binding</keyword>
<dbReference type="PROSITE" id="PS51194">
    <property type="entry name" value="HELICASE_CTER"/>
    <property type="match status" value="1"/>
</dbReference>
<dbReference type="NCBIfam" id="TIGR01596">
    <property type="entry name" value="cas3_HD"/>
    <property type="match status" value="1"/>
</dbReference>
<dbReference type="Gene3D" id="3.40.50.300">
    <property type="entry name" value="P-loop containing nucleotide triphosphate hydrolases"/>
    <property type="match status" value="2"/>
</dbReference>
<dbReference type="PROSITE" id="PS51643">
    <property type="entry name" value="HD_CAS3"/>
    <property type="match status" value="1"/>
</dbReference>
<feature type="domain" description="Helicase ATP-binding" evidence="11">
    <location>
        <begin position="294"/>
        <end position="488"/>
    </location>
</feature>
<name>A0AA86MY10_9BACT</name>
<dbReference type="NCBIfam" id="TIGR01587">
    <property type="entry name" value="cas3_core"/>
    <property type="match status" value="1"/>
</dbReference>
<evidence type="ECO:0000313" key="15">
    <source>
        <dbReference type="Proteomes" id="UP001179121"/>
    </source>
</evidence>
<dbReference type="GO" id="GO:0003676">
    <property type="term" value="F:nucleic acid binding"/>
    <property type="evidence" value="ECO:0007669"/>
    <property type="project" value="InterPro"/>
</dbReference>
<dbReference type="GO" id="GO:0003724">
    <property type="term" value="F:RNA helicase activity"/>
    <property type="evidence" value="ECO:0007669"/>
    <property type="project" value="TreeGrafter"/>
</dbReference>
<proteinExistence type="inferred from homology"/>
<dbReference type="InterPro" id="IPR001650">
    <property type="entry name" value="Helicase_C-like"/>
</dbReference>
<evidence type="ECO:0000256" key="1">
    <source>
        <dbReference type="ARBA" id="ARBA00006847"/>
    </source>
</evidence>
<feature type="domain" description="HD Cas3-type" evidence="13">
    <location>
        <begin position="38"/>
        <end position="259"/>
    </location>
</feature>
<dbReference type="InterPro" id="IPR006474">
    <property type="entry name" value="Helicase_Cas3_CRISPR-ass_core"/>
</dbReference>
<evidence type="ECO:0000259" key="11">
    <source>
        <dbReference type="PROSITE" id="PS51192"/>
    </source>
</evidence>
<dbReference type="InterPro" id="IPR014001">
    <property type="entry name" value="Helicase_ATP-bd"/>
</dbReference>
<dbReference type="InterPro" id="IPR054712">
    <property type="entry name" value="Cas3-like_dom"/>
</dbReference>
<gene>
    <name evidence="14" type="ORF">DNFV4_01554</name>
</gene>
<dbReference type="InterPro" id="IPR006483">
    <property type="entry name" value="CRISPR-assoc_Cas3_HD"/>
</dbReference>
<dbReference type="InterPro" id="IPR050079">
    <property type="entry name" value="DEAD_box_RNA_helicase"/>
</dbReference>
<keyword evidence="9" id="KW-0051">Antiviral defense</keyword>
<dbReference type="GO" id="GO:0046872">
    <property type="term" value="F:metal ion binding"/>
    <property type="evidence" value="ECO:0007669"/>
    <property type="project" value="UniProtKB-KW"/>
</dbReference>
<dbReference type="GO" id="GO:0005524">
    <property type="term" value="F:ATP binding"/>
    <property type="evidence" value="ECO:0007669"/>
    <property type="project" value="UniProtKB-KW"/>
</dbReference>
<dbReference type="InterPro" id="IPR027417">
    <property type="entry name" value="P-loop_NTPase"/>
</dbReference>